<dbReference type="SUPFAM" id="SSF55874">
    <property type="entry name" value="ATPase domain of HSP90 chaperone/DNA topoisomerase II/histidine kinase"/>
    <property type="match status" value="1"/>
</dbReference>
<dbReference type="Proteomes" id="UP000613030">
    <property type="component" value="Unassembled WGS sequence"/>
</dbReference>
<organism evidence="6 7">
    <name type="scientific">Chryseolinea lacunae</name>
    <dbReference type="NCBI Taxonomy" id="2801331"/>
    <lineage>
        <taxon>Bacteria</taxon>
        <taxon>Pseudomonadati</taxon>
        <taxon>Bacteroidota</taxon>
        <taxon>Cytophagia</taxon>
        <taxon>Cytophagales</taxon>
        <taxon>Fulvivirgaceae</taxon>
        <taxon>Chryseolinea</taxon>
    </lineage>
</organism>
<evidence type="ECO:0000256" key="1">
    <source>
        <dbReference type="ARBA" id="ARBA00000085"/>
    </source>
</evidence>
<dbReference type="InterPro" id="IPR036890">
    <property type="entry name" value="HATPase_C_sf"/>
</dbReference>
<dbReference type="Gene3D" id="3.30.565.10">
    <property type="entry name" value="Histidine kinase-like ATPase, C-terminal domain"/>
    <property type="match status" value="1"/>
</dbReference>
<keyword evidence="4" id="KW-0418">Kinase</keyword>
<evidence type="ECO:0000256" key="3">
    <source>
        <dbReference type="ARBA" id="ARBA00022679"/>
    </source>
</evidence>
<accession>A0ABS1KXJ2</accession>
<sequence>MEYNIQPRVGITLVVASDLPLLYTERLPLLQIFTNLVGNAFKHHDKEKGEVKVFHKNKGEFYEFFVEDDGPGIEVIYHEKIFEMFQTLKDKDVFESTGIGLTIVKKILKDRKLEVNMYSEPGKGSTFSFTWPK</sequence>
<dbReference type="InterPro" id="IPR003594">
    <property type="entry name" value="HATPase_dom"/>
</dbReference>
<reference evidence="6 7" key="1">
    <citation type="submission" date="2021-01" db="EMBL/GenBank/DDBJ databases">
        <title>Chryseolinea sp. Jin1 Genome sequencing and assembly.</title>
        <authorList>
            <person name="Kim I."/>
        </authorList>
    </citation>
    <scope>NUCLEOTIDE SEQUENCE [LARGE SCALE GENOMIC DNA]</scope>
    <source>
        <strain evidence="6 7">Jin1</strain>
    </source>
</reference>
<dbReference type="InterPro" id="IPR004358">
    <property type="entry name" value="Sig_transdc_His_kin-like_C"/>
</dbReference>
<evidence type="ECO:0000256" key="2">
    <source>
        <dbReference type="ARBA" id="ARBA00012438"/>
    </source>
</evidence>
<dbReference type="PROSITE" id="PS50109">
    <property type="entry name" value="HIS_KIN"/>
    <property type="match status" value="1"/>
</dbReference>
<gene>
    <name evidence="6" type="ORF">JI741_23360</name>
</gene>
<dbReference type="RefSeq" id="WP_202013831.1">
    <property type="nucleotide sequence ID" value="NZ_JAERRB010000009.1"/>
</dbReference>
<dbReference type="Pfam" id="PF02518">
    <property type="entry name" value="HATPase_c"/>
    <property type="match status" value="1"/>
</dbReference>
<comment type="catalytic activity">
    <reaction evidence="1">
        <text>ATP + protein L-histidine = ADP + protein N-phospho-L-histidine.</text>
        <dbReference type="EC" id="2.7.13.3"/>
    </reaction>
</comment>
<dbReference type="EMBL" id="JAERRB010000009">
    <property type="protein sequence ID" value="MBL0744190.1"/>
    <property type="molecule type" value="Genomic_DNA"/>
</dbReference>
<feature type="domain" description="Histidine kinase" evidence="5">
    <location>
        <begin position="1"/>
        <end position="133"/>
    </location>
</feature>
<dbReference type="InterPro" id="IPR005467">
    <property type="entry name" value="His_kinase_dom"/>
</dbReference>
<evidence type="ECO:0000256" key="4">
    <source>
        <dbReference type="ARBA" id="ARBA00022777"/>
    </source>
</evidence>
<proteinExistence type="predicted"/>
<comment type="caution">
    <text evidence="6">The sequence shown here is derived from an EMBL/GenBank/DDBJ whole genome shotgun (WGS) entry which is preliminary data.</text>
</comment>
<evidence type="ECO:0000259" key="5">
    <source>
        <dbReference type="PROSITE" id="PS50109"/>
    </source>
</evidence>
<dbReference type="PANTHER" id="PTHR42878">
    <property type="entry name" value="TWO-COMPONENT HISTIDINE KINASE"/>
    <property type="match status" value="1"/>
</dbReference>
<evidence type="ECO:0000313" key="6">
    <source>
        <dbReference type="EMBL" id="MBL0744190.1"/>
    </source>
</evidence>
<dbReference type="SMART" id="SM00387">
    <property type="entry name" value="HATPase_c"/>
    <property type="match status" value="1"/>
</dbReference>
<keyword evidence="3" id="KW-0808">Transferase</keyword>
<dbReference type="EC" id="2.7.13.3" evidence="2"/>
<dbReference type="PRINTS" id="PR00344">
    <property type="entry name" value="BCTRLSENSOR"/>
</dbReference>
<evidence type="ECO:0000313" key="7">
    <source>
        <dbReference type="Proteomes" id="UP000613030"/>
    </source>
</evidence>
<protein>
    <recommendedName>
        <fullName evidence="2">histidine kinase</fullName>
        <ecNumber evidence="2">2.7.13.3</ecNumber>
    </recommendedName>
</protein>
<dbReference type="InterPro" id="IPR050351">
    <property type="entry name" value="BphY/WalK/GraS-like"/>
</dbReference>
<keyword evidence="7" id="KW-1185">Reference proteome</keyword>
<dbReference type="PANTHER" id="PTHR42878:SF15">
    <property type="entry name" value="BACTERIOPHYTOCHROME"/>
    <property type="match status" value="1"/>
</dbReference>
<name>A0ABS1KXJ2_9BACT</name>